<feature type="transmembrane region" description="Helical" evidence="7">
    <location>
        <begin position="37"/>
        <end position="54"/>
    </location>
</feature>
<protein>
    <recommendedName>
        <fullName evidence="8">Cation efflux protein transmembrane domain-containing protein</fullName>
    </recommendedName>
</protein>
<dbReference type="PANTHER" id="PTHR45755">
    <property type="match status" value="1"/>
</dbReference>
<accession>A0A381TG16</accession>
<feature type="transmembrane region" description="Helical" evidence="7">
    <location>
        <begin position="74"/>
        <end position="97"/>
    </location>
</feature>
<gene>
    <name evidence="9" type="ORF">METZ01_LOCUS67920</name>
</gene>
<proteinExistence type="predicted"/>
<dbReference type="EMBL" id="UINC01004539">
    <property type="protein sequence ID" value="SVA15066.1"/>
    <property type="molecule type" value="Genomic_DNA"/>
</dbReference>
<name>A0A381TG16_9ZZZZ</name>
<dbReference type="GO" id="GO:0005794">
    <property type="term" value="C:Golgi apparatus"/>
    <property type="evidence" value="ECO:0007669"/>
    <property type="project" value="TreeGrafter"/>
</dbReference>
<feature type="domain" description="Cation efflux protein transmembrane" evidence="8">
    <location>
        <begin position="5"/>
        <end position="183"/>
    </location>
</feature>
<feature type="transmembrane region" description="Helical" evidence="7">
    <location>
        <begin position="6"/>
        <end position="25"/>
    </location>
</feature>
<dbReference type="GO" id="GO:0016020">
    <property type="term" value="C:membrane"/>
    <property type="evidence" value="ECO:0007669"/>
    <property type="project" value="UniProtKB-SubCell"/>
</dbReference>
<feature type="non-terminal residue" evidence="9">
    <location>
        <position position="189"/>
    </location>
</feature>
<evidence type="ECO:0000256" key="1">
    <source>
        <dbReference type="ARBA" id="ARBA00004141"/>
    </source>
</evidence>
<evidence type="ECO:0000256" key="3">
    <source>
        <dbReference type="ARBA" id="ARBA00022692"/>
    </source>
</evidence>
<evidence type="ECO:0000256" key="7">
    <source>
        <dbReference type="SAM" id="Phobius"/>
    </source>
</evidence>
<dbReference type="AlphaFoldDB" id="A0A381TG16"/>
<reference evidence="9" key="1">
    <citation type="submission" date="2018-05" db="EMBL/GenBank/DDBJ databases">
        <authorList>
            <person name="Lanie J.A."/>
            <person name="Ng W.-L."/>
            <person name="Kazmierczak K.M."/>
            <person name="Andrzejewski T.M."/>
            <person name="Davidsen T.M."/>
            <person name="Wayne K.J."/>
            <person name="Tettelin H."/>
            <person name="Glass J.I."/>
            <person name="Rusch D."/>
            <person name="Podicherti R."/>
            <person name="Tsui H.-C.T."/>
            <person name="Winkler M.E."/>
        </authorList>
    </citation>
    <scope>NUCLEOTIDE SEQUENCE</scope>
</reference>
<keyword evidence="4 7" id="KW-1133">Transmembrane helix</keyword>
<dbReference type="InterPro" id="IPR058533">
    <property type="entry name" value="Cation_efflux_TM"/>
</dbReference>
<keyword evidence="3 7" id="KW-0812">Transmembrane</keyword>
<feature type="transmembrane region" description="Helical" evidence="7">
    <location>
        <begin position="109"/>
        <end position="130"/>
    </location>
</feature>
<dbReference type="GO" id="GO:0006882">
    <property type="term" value="P:intracellular zinc ion homeostasis"/>
    <property type="evidence" value="ECO:0007669"/>
    <property type="project" value="InterPro"/>
</dbReference>
<keyword evidence="5" id="KW-0406">Ion transport</keyword>
<dbReference type="Pfam" id="PF01545">
    <property type="entry name" value="Cation_efflux"/>
    <property type="match status" value="1"/>
</dbReference>
<dbReference type="InterPro" id="IPR027469">
    <property type="entry name" value="Cation_efflux_TMD_sf"/>
</dbReference>
<feature type="transmembrane region" description="Helical" evidence="7">
    <location>
        <begin position="160"/>
        <end position="181"/>
    </location>
</feature>
<evidence type="ECO:0000256" key="2">
    <source>
        <dbReference type="ARBA" id="ARBA00022448"/>
    </source>
</evidence>
<keyword evidence="6 7" id="KW-0472">Membrane</keyword>
<sequence length="189" mass="21322">MYLPIIVLIINFLYFVVELVSGFYFNSTALKTDAFHMLADILAISISIYCEYLSKFKKNNRVTFGWNRAEILGGFTNTIFILSTCVLLFIESITKLFEKNDIDVMIDNINIFIIIGAIGLVINLISAFLYSKIGISHGHSHGDEHGDEHEHKHSINTKALMLHFLGDTLGSIIVIISGFLIKYDNKSEL</sequence>
<dbReference type="Gene3D" id="1.20.1510.10">
    <property type="entry name" value="Cation efflux protein transmembrane domain"/>
    <property type="match status" value="1"/>
</dbReference>
<evidence type="ECO:0000256" key="6">
    <source>
        <dbReference type="ARBA" id="ARBA00023136"/>
    </source>
</evidence>
<dbReference type="InterPro" id="IPR045316">
    <property type="entry name" value="Msc2-like"/>
</dbReference>
<dbReference type="PANTHER" id="PTHR45755:SF4">
    <property type="entry name" value="ZINC TRANSPORTER 7"/>
    <property type="match status" value="1"/>
</dbReference>
<keyword evidence="2" id="KW-0813">Transport</keyword>
<organism evidence="9">
    <name type="scientific">marine metagenome</name>
    <dbReference type="NCBI Taxonomy" id="408172"/>
    <lineage>
        <taxon>unclassified sequences</taxon>
        <taxon>metagenomes</taxon>
        <taxon>ecological metagenomes</taxon>
    </lineage>
</organism>
<comment type="subcellular location">
    <subcellularLocation>
        <location evidence="1">Membrane</location>
        <topology evidence="1">Multi-pass membrane protein</topology>
    </subcellularLocation>
</comment>
<evidence type="ECO:0000259" key="8">
    <source>
        <dbReference type="Pfam" id="PF01545"/>
    </source>
</evidence>
<evidence type="ECO:0000256" key="4">
    <source>
        <dbReference type="ARBA" id="ARBA00022989"/>
    </source>
</evidence>
<evidence type="ECO:0000256" key="5">
    <source>
        <dbReference type="ARBA" id="ARBA00023065"/>
    </source>
</evidence>
<dbReference type="NCBIfam" id="TIGR01297">
    <property type="entry name" value="CDF"/>
    <property type="match status" value="1"/>
</dbReference>
<dbReference type="SUPFAM" id="SSF161111">
    <property type="entry name" value="Cation efflux protein transmembrane domain-like"/>
    <property type="match status" value="1"/>
</dbReference>
<dbReference type="GO" id="GO:0005385">
    <property type="term" value="F:zinc ion transmembrane transporter activity"/>
    <property type="evidence" value="ECO:0007669"/>
    <property type="project" value="InterPro"/>
</dbReference>
<dbReference type="InterPro" id="IPR002524">
    <property type="entry name" value="Cation_efflux"/>
</dbReference>
<evidence type="ECO:0000313" key="9">
    <source>
        <dbReference type="EMBL" id="SVA15066.1"/>
    </source>
</evidence>